<accession>A0A8H2VYN5</accession>
<organism evidence="3 4">
    <name type="scientific">Sclerotinia trifoliorum</name>
    <dbReference type="NCBI Taxonomy" id="28548"/>
    <lineage>
        <taxon>Eukaryota</taxon>
        <taxon>Fungi</taxon>
        <taxon>Dikarya</taxon>
        <taxon>Ascomycota</taxon>
        <taxon>Pezizomycotina</taxon>
        <taxon>Leotiomycetes</taxon>
        <taxon>Helotiales</taxon>
        <taxon>Sclerotiniaceae</taxon>
        <taxon>Sclerotinia</taxon>
    </lineage>
</organism>
<comment type="caution">
    <text evidence="3">The sequence shown here is derived from an EMBL/GenBank/DDBJ whole genome shotgun (WGS) entry which is preliminary data.</text>
</comment>
<feature type="transmembrane region" description="Helical" evidence="2">
    <location>
        <begin position="56"/>
        <end position="73"/>
    </location>
</feature>
<evidence type="ECO:0000256" key="2">
    <source>
        <dbReference type="SAM" id="Phobius"/>
    </source>
</evidence>
<feature type="region of interest" description="Disordered" evidence="1">
    <location>
        <begin position="252"/>
        <end position="273"/>
    </location>
</feature>
<dbReference type="EMBL" id="CAJHIA010000024">
    <property type="protein sequence ID" value="CAD6447097.1"/>
    <property type="molecule type" value="Genomic_DNA"/>
</dbReference>
<dbReference type="AlphaFoldDB" id="A0A8H2VYN5"/>
<feature type="compositionally biased region" description="Polar residues" evidence="1">
    <location>
        <begin position="262"/>
        <end position="273"/>
    </location>
</feature>
<reference evidence="3" key="1">
    <citation type="submission" date="2020-10" db="EMBL/GenBank/DDBJ databases">
        <authorList>
            <person name="Kusch S."/>
        </authorList>
    </citation>
    <scope>NUCLEOTIDE SEQUENCE</scope>
    <source>
        <strain evidence="3">SwB9</strain>
    </source>
</reference>
<gene>
    <name evidence="3" type="ORF">SCLTRI_LOCUS6889</name>
</gene>
<dbReference type="Proteomes" id="UP000624404">
    <property type="component" value="Unassembled WGS sequence"/>
</dbReference>
<dbReference type="OrthoDB" id="3517359at2759"/>
<sequence length="273" mass="30755">MPPKLNRPIASTQHHNSLRNDIIEDGRIEKFRKMSLYTMMFLSAASPILYESHLLAWFIDCLGTLCLMAIVVRKYPDEIKKFGPVVFPTAGLPLVIIFASRASLLETMPWMPFAISMWLLITVYSCPAMMSLAQEVLQGHRPDLSKHGCYLHTVARDNEKDQDQAQDFDFNQTELLKSMPQSALNHELAFMGRPASIISTNTGDIDLDEGNTIGKFVAARFLSHFSGEDARFTDFPDRMRFHSQDISAHFPEAPEDSLIGHYSTTGSTSDDHV</sequence>
<keyword evidence="2" id="KW-0472">Membrane</keyword>
<proteinExistence type="predicted"/>
<feature type="transmembrane region" description="Helical" evidence="2">
    <location>
        <begin position="85"/>
        <end position="104"/>
    </location>
</feature>
<name>A0A8H2VYN5_9HELO</name>
<evidence type="ECO:0000313" key="4">
    <source>
        <dbReference type="Proteomes" id="UP000624404"/>
    </source>
</evidence>
<keyword evidence="2" id="KW-0812">Transmembrane</keyword>
<evidence type="ECO:0000313" key="3">
    <source>
        <dbReference type="EMBL" id="CAD6447097.1"/>
    </source>
</evidence>
<keyword evidence="2" id="KW-1133">Transmembrane helix</keyword>
<evidence type="ECO:0000256" key="1">
    <source>
        <dbReference type="SAM" id="MobiDB-lite"/>
    </source>
</evidence>
<protein>
    <submittedName>
        <fullName evidence="3">Fc789627-3e53-445c-83d8-1a9ac8f5e52b</fullName>
    </submittedName>
</protein>
<feature type="transmembrane region" description="Helical" evidence="2">
    <location>
        <begin position="110"/>
        <end position="132"/>
    </location>
</feature>
<keyword evidence="4" id="KW-1185">Reference proteome</keyword>